<dbReference type="Proteomes" id="UP000601435">
    <property type="component" value="Unassembled WGS sequence"/>
</dbReference>
<dbReference type="CDD" id="cd00093">
    <property type="entry name" value="HTH_XRE"/>
    <property type="match status" value="1"/>
</dbReference>
<dbReference type="Gene3D" id="1.10.260.40">
    <property type="entry name" value="lambda repressor-like DNA-binding domains"/>
    <property type="match status" value="1"/>
</dbReference>
<dbReference type="PROSITE" id="PS50943">
    <property type="entry name" value="HTH_CROC1"/>
    <property type="match status" value="1"/>
</dbReference>
<evidence type="ECO:0000313" key="2">
    <source>
        <dbReference type="EMBL" id="CAE7778411.1"/>
    </source>
</evidence>
<comment type="caution">
    <text evidence="2">The sequence shown here is derived from an EMBL/GenBank/DDBJ whole genome shotgun (WGS) entry which is preliminary data.</text>
</comment>
<gene>
    <name evidence="2" type="ORF">SNEC2469_LOCUS22798</name>
</gene>
<keyword evidence="3" id="KW-1185">Reference proteome</keyword>
<feature type="domain" description="HTH cro/C1-type" evidence="1">
    <location>
        <begin position="1"/>
        <end position="44"/>
    </location>
</feature>
<evidence type="ECO:0000313" key="3">
    <source>
        <dbReference type="Proteomes" id="UP000601435"/>
    </source>
</evidence>
<dbReference type="EMBL" id="CAJNJA010041834">
    <property type="protein sequence ID" value="CAE7778411.1"/>
    <property type="molecule type" value="Genomic_DNA"/>
</dbReference>
<dbReference type="OrthoDB" id="8299682at2759"/>
<dbReference type="SUPFAM" id="SSF47413">
    <property type="entry name" value="lambda repressor-like DNA-binding domains"/>
    <property type="match status" value="1"/>
</dbReference>
<dbReference type="InterPro" id="IPR001387">
    <property type="entry name" value="Cro/C1-type_HTH"/>
</dbReference>
<accession>A0A812YEN4</accession>
<proteinExistence type="predicted"/>
<evidence type="ECO:0000259" key="1">
    <source>
        <dbReference type="PROSITE" id="PS50943"/>
    </source>
</evidence>
<organism evidence="2 3">
    <name type="scientific">Symbiodinium necroappetens</name>
    <dbReference type="NCBI Taxonomy" id="1628268"/>
    <lineage>
        <taxon>Eukaryota</taxon>
        <taxon>Sar</taxon>
        <taxon>Alveolata</taxon>
        <taxon>Dinophyceae</taxon>
        <taxon>Suessiales</taxon>
        <taxon>Symbiodiniaceae</taxon>
        <taxon>Symbiodinium</taxon>
    </lineage>
</organism>
<sequence>MEKLAQALGISYQQLQKYEVGSNRVSCGRLWMIGQTLDLPIGFFFEGLDGDRQPEGGEPEALVSRRTINVARQLEEIEDQALRDQLLAMIRTCARSGRMAS</sequence>
<dbReference type="InterPro" id="IPR010982">
    <property type="entry name" value="Lambda_DNA-bd_dom_sf"/>
</dbReference>
<name>A0A812YEN4_9DINO</name>
<reference evidence="2" key="1">
    <citation type="submission" date="2021-02" db="EMBL/GenBank/DDBJ databases">
        <authorList>
            <person name="Dougan E. K."/>
            <person name="Rhodes N."/>
            <person name="Thang M."/>
            <person name="Chan C."/>
        </authorList>
    </citation>
    <scope>NUCLEOTIDE SEQUENCE</scope>
</reference>
<protein>
    <recommendedName>
        <fullName evidence="1">HTH cro/C1-type domain-containing protein</fullName>
    </recommendedName>
</protein>
<dbReference type="AlphaFoldDB" id="A0A812YEN4"/>
<dbReference type="GO" id="GO:0003677">
    <property type="term" value="F:DNA binding"/>
    <property type="evidence" value="ECO:0007669"/>
    <property type="project" value="InterPro"/>
</dbReference>